<reference evidence="5" key="2">
    <citation type="submission" date="2021-04" db="EMBL/GenBank/DDBJ databases">
        <authorList>
            <person name="Gilroy R."/>
        </authorList>
    </citation>
    <scope>NUCLEOTIDE SEQUENCE</scope>
    <source>
        <strain evidence="5">ChiHecec2B26-446</strain>
    </source>
</reference>
<dbReference type="GO" id="GO:0005829">
    <property type="term" value="C:cytosol"/>
    <property type="evidence" value="ECO:0007669"/>
    <property type="project" value="TreeGrafter"/>
</dbReference>
<dbReference type="InterPro" id="IPR006683">
    <property type="entry name" value="Thioestr_dom"/>
</dbReference>
<name>A0A9D1TQQ6_9BACT</name>
<keyword evidence="2" id="KW-0378">Hydrolase</keyword>
<accession>A0A9D1TQQ6</accession>
<dbReference type="Gene3D" id="3.10.129.10">
    <property type="entry name" value="Hotdog Thioesterase"/>
    <property type="match status" value="1"/>
</dbReference>
<dbReference type="Proteomes" id="UP000886752">
    <property type="component" value="Unassembled WGS sequence"/>
</dbReference>
<organism evidence="5 6">
    <name type="scientific">Candidatus Desulfovibrio intestinipullorum</name>
    <dbReference type="NCBI Taxonomy" id="2838536"/>
    <lineage>
        <taxon>Bacteria</taxon>
        <taxon>Pseudomonadati</taxon>
        <taxon>Thermodesulfobacteriota</taxon>
        <taxon>Desulfovibrionia</taxon>
        <taxon>Desulfovibrionales</taxon>
        <taxon>Desulfovibrionaceae</taxon>
        <taxon>Desulfovibrio</taxon>
    </lineage>
</organism>
<feature type="region of interest" description="Disordered" evidence="3">
    <location>
        <begin position="1"/>
        <end position="24"/>
    </location>
</feature>
<dbReference type="Pfam" id="PF03061">
    <property type="entry name" value="4HBT"/>
    <property type="match status" value="1"/>
</dbReference>
<feature type="domain" description="Thioesterase" evidence="4">
    <location>
        <begin position="74"/>
        <end position="149"/>
    </location>
</feature>
<evidence type="ECO:0000313" key="6">
    <source>
        <dbReference type="Proteomes" id="UP000886752"/>
    </source>
</evidence>
<evidence type="ECO:0000256" key="3">
    <source>
        <dbReference type="SAM" id="MobiDB-lite"/>
    </source>
</evidence>
<dbReference type="AlphaFoldDB" id="A0A9D1TQQ6"/>
<dbReference type="InterPro" id="IPR003736">
    <property type="entry name" value="PAAI_dom"/>
</dbReference>
<protein>
    <submittedName>
        <fullName evidence="5">PaaI family thioesterase</fullName>
    </submittedName>
</protein>
<dbReference type="EMBL" id="DXHV01000086">
    <property type="protein sequence ID" value="HIW01684.1"/>
    <property type="molecule type" value="Genomic_DNA"/>
</dbReference>
<dbReference type="CDD" id="cd03443">
    <property type="entry name" value="PaaI_thioesterase"/>
    <property type="match status" value="1"/>
</dbReference>
<comment type="similarity">
    <text evidence="1">Belongs to the thioesterase PaaI family.</text>
</comment>
<evidence type="ECO:0000259" key="4">
    <source>
        <dbReference type="Pfam" id="PF03061"/>
    </source>
</evidence>
<comment type="caution">
    <text evidence="5">The sequence shown here is derived from an EMBL/GenBank/DDBJ whole genome shotgun (WGS) entry which is preliminary data.</text>
</comment>
<dbReference type="GO" id="GO:0061522">
    <property type="term" value="F:1,4-dihydroxy-2-naphthoyl-CoA thioesterase activity"/>
    <property type="evidence" value="ECO:0007669"/>
    <property type="project" value="TreeGrafter"/>
</dbReference>
<sequence>MSEPQVSKSAAAASLQGPDQGTGTDQALDLSRCIVSALGISFLGSDPMGASEPGAPGWALLADMPVDERTCQPYGYLSGGASLALAETLAGYGSALFLPATHKPVGVTVSANHVSAAPVGHTVQGRATLVHKGRTTHVWNVDITDTDTGRLISTARVLNQILPVL</sequence>
<dbReference type="InterPro" id="IPR029069">
    <property type="entry name" value="HotDog_dom_sf"/>
</dbReference>
<evidence type="ECO:0000256" key="2">
    <source>
        <dbReference type="ARBA" id="ARBA00022801"/>
    </source>
</evidence>
<evidence type="ECO:0000256" key="1">
    <source>
        <dbReference type="ARBA" id="ARBA00008324"/>
    </source>
</evidence>
<evidence type="ECO:0000313" key="5">
    <source>
        <dbReference type="EMBL" id="HIW01684.1"/>
    </source>
</evidence>
<reference evidence="5" key="1">
    <citation type="journal article" date="2021" name="PeerJ">
        <title>Extensive microbial diversity within the chicken gut microbiome revealed by metagenomics and culture.</title>
        <authorList>
            <person name="Gilroy R."/>
            <person name="Ravi A."/>
            <person name="Getino M."/>
            <person name="Pursley I."/>
            <person name="Horton D.L."/>
            <person name="Alikhan N.F."/>
            <person name="Baker D."/>
            <person name="Gharbi K."/>
            <person name="Hall N."/>
            <person name="Watson M."/>
            <person name="Adriaenssens E.M."/>
            <person name="Foster-Nyarko E."/>
            <person name="Jarju S."/>
            <person name="Secka A."/>
            <person name="Antonio M."/>
            <person name="Oren A."/>
            <person name="Chaudhuri R.R."/>
            <person name="La Ragione R."/>
            <person name="Hildebrand F."/>
            <person name="Pallen M.J."/>
        </authorList>
    </citation>
    <scope>NUCLEOTIDE SEQUENCE</scope>
    <source>
        <strain evidence="5">ChiHecec2B26-446</strain>
    </source>
</reference>
<dbReference type="SUPFAM" id="SSF54637">
    <property type="entry name" value="Thioesterase/thiol ester dehydrase-isomerase"/>
    <property type="match status" value="1"/>
</dbReference>
<dbReference type="PANTHER" id="PTHR43240">
    <property type="entry name" value="1,4-DIHYDROXY-2-NAPHTHOYL-COA THIOESTERASE 1"/>
    <property type="match status" value="1"/>
</dbReference>
<gene>
    <name evidence="5" type="ORF">H9894_10945</name>
</gene>
<dbReference type="NCBIfam" id="TIGR00369">
    <property type="entry name" value="unchar_dom_1"/>
    <property type="match status" value="1"/>
</dbReference>
<dbReference type="PANTHER" id="PTHR43240:SF5">
    <property type="entry name" value="1,4-DIHYDROXY-2-NAPHTHOYL-COA THIOESTERASE 1"/>
    <property type="match status" value="1"/>
</dbReference>
<proteinExistence type="inferred from homology"/>